<dbReference type="InterPro" id="IPR000387">
    <property type="entry name" value="Tyr_Pase_dom"/>
</dbReference>
<proteinExistence type="predicted"/>
<reference evidence="4" key="1">
    <citation type="submission" date="2025-08" db="UniProtKB">
        <authorList>
            <consortium name="Ensembl"/>
        </authorList>
    </citation>
    <scope>IDENTIFICATION</scope>
</reference>
<feature type="region of interest" description="Disordered" evidence="2">
    <location>
        <begin position="18"/>
        <end position="39"/>
    </location>
</feature>
<name>A0A8D2MDY9_ZONAL</name>
<dbReference type="PANTHER" id="PTHR23339">
    <property type="entry name" value="TYROSINE SPECIFIC PROTEIN PHOSPHATASE AND DUAL SPECIFICITY PROTEIN PHOSPHATASE"/>
    <property type="match status" value="1"/>
</dbReference>
<dbReference type="InterPro" id="IPR016130">
    <property type="entry name" value="Tyr_Pase_AS"/>
</dbReference>
<dbReference type="AlphaFoldDB" id="A0A8D2MDY9"/>
<dbReference type="Proteomes" id="UP000694413">
    <property type="component" value="Unassembled WGS sequence"/>
</dbReference>
<evidence type="ECO:0000313" key="4">
    <source>
        <dbReference type="Ensembl" id="ENSZALP00000005763.1"/>
    </source>
</evidence>
<dbReference type="Gene3D" id="3.90.190.10">
    <property type="entry name" value="Protein tyrosine phosphatase superfamily"/>
    <property type="match status" value="1"/>
</dbReference>
<evidence type="ECO:0000259" key="3">
    <source>
        <dbReference type="PROSITE" id="PS50056"/>
    </source>
</evidence>
<dbReference type="Ensembl" id="ENSZALT00000008490.1">
    <property type="protein sequence ID" value="ENSZALP00000005763.1"/>
    <property type="gene ID" value="ENSZALG00000005339.1"/>
</dbReference>
<organism evidence="4 5">
    <name type="scientific">Zonotrichia albicollis</name>
    <name type="common">White-throated sparrow</name>
    <name type="synonym">Fringilla albicollis</name>
    <dbReference type="NCBI Taxonomy" id="44394"/>
    <lineage>
        <taxon>Eukaryota</taxon>
        <taxon>Metazoa</taxon>
        <taxon>Chordata</taxon>
        <taxon>Craniata</taxon>
        <taxon>Vertebrata</taxon>
        <taxon>Euteleostomi</taxon>
        <taxon>Archelosauria</taxon>
        <taxon>Archosauria</taxon>
        <taxon>Dinosauria</taxon>
        <taxon>Saurischia</taxon>
        <taxon>Theropoda</taxon>
        <taxon>Coelurosauria</taxon>
        <taxon>Aves</taxon>
        <taxon>Neognathae</taxon>
        <taxon>Neoaves</taxon>
        <taxon>Telluraves</taxon>
        <taxon>Australaves</taxon>
        <taxon>Passeriformes</taxon>
        <taxon>Passerellidae</taxon>
        <taxon>Zonotrichia</taxon>
    </lineage>
</organism>
<protein>
    <recommendedName>
        <fullName evidence="3">Tyrosine specific protein phosphatases domain-containing protein</fullName>
    </recommendedName>
</protein>
<dbReference type="InterPro" id="IPR057023">
    <property type="entry name" value="PTP-SAK"/>
</dbReference>
<dbReference type="InterPro" id="IPR003595">
    <property type="entry name" value="Tyr_Pase_cat"/>
</dbReference>
<evidence type="ECO:0000256" key="1">
    <source>
        <dbReference type="ARBA" id="ARBA00022801"/>
    </source>
</evidence>
<dbReference type="PROSITE" id="PS00383">
    <property type="entry name" value="TYR_PHOSPHATASE_1"/>
    <property type="match status" value="1"/>
</dbReference>
<accession>A0A8D2MDY9</accession>
<keyword evidence="5" id="KW-1185">Reference proteome</keyword>
<dbReference type="InterPro" id="IPR050561">
    <property type="entry name" value="PTP"/>
</dbReference>
<dbReference type="InterPro" id="IPR029021">
    <property type="entry name" value="Prot-tyrosine_phosphatase-like"/>
</dbReference>
<dbReference type="PROSITE" id="PS50056">
    <property type="entry name" value="TYR_PHOSPHATASE_2"/>
    <property type="match status" value="1"/>
</dbReference>
<dbReference type="Pfam" id="PF22784">
    <property type="entry name" value="PTP-SAK"/>
    <property type="match status" value="1"/>
</dbReference>
<sequence length="158" mass="16834">AHLGKECWGHHTGGQMAGVSLSPRVGDTNPTPAPCRRVTPGLVARPRDAMKSPMPGMKSPMPGMKSPTLGMKSPLPGTPEQIQSFLQIVEEANGLGEAVAVHCMLGHGRTGTLLACYLCKEQHLAGGDAIREIRRLRPGSIETSEQEQAVLRFCQCLG</sequence>
<dbReference type="SUPFAM" id="SSF52799">
    <property type="entry name" value="(Phosphotyrosine protein) phosphatases II"/>
    <property type="match status" value="1"/>
</dbReference>
<dbReference type="SMART" id="SM00404">
    <property type="entry name" value="PTPc_motif"/>
    <property type="match status" value="1"/>
</dbReference>
<evidence type="ECO:0000256" key="2">
    <source>
        <dbReference type="SAM" id="MobiDB-lite"/>
    </source>
</evidence>
<reference evidence="4" key="2">
    <citation type="submission" date="2025-09" db="UniProtKB">
        <authorList>
            <consortium name="Ensembl"/>
        </authorList>
    </citation>
    <scope>IDENTIFICATION</scope>
</reference>
<evidence type="ECO:0000313" key="5">
    <source>
        <dbReference type="Proteomes" id="UP000694413"/>
    </source>
</evidence>
<dbReference type="FunFam" id="3.90.190.10:FF:000157">
    <property type="entry name" value="Protein-tyrosine phosphatase"/>
    <property type="match status" value="1"/>
</dbReference>
<dbReference type="GO" id="GO:0016791">
    <property type="term" value="F:phosphatase activity"/>
    <property type="evidence" value="ECO:0007669"/>
    <property type="project" value="UniProtKB-ARBA"/>
</dbReference>
<keyword evidence="1" id="KW-0378">Hydrolase</keyword>
<feature type="domain" description="Tyrosine specific protein phosphatases" evidence="3">
    <location>
        <begin position="83"/>
        <end position="148"/>
    </location>
</feature>